<dbReference type="RefSeq" id="WP_126128479.1">
    <property type="nucleotide sequence ID" value="NZ_CP034464.1"/>
</dbReference>
<proteinExistence type="predicted"/>
<organism evidence="7 8">
    <name type="scientific">Undibacterium parvum</name>
    <dbReference type="NCBI Taxonomy" id="401471"/>
    <lineage>
        <taxon>Bacteria</taxon>
        <taxon>Pseudomonadati</taxon>
        <taxon>Pseudomonadota</taxon>
        <taxon>Betaproteobacteria</taxon>
        <taxon>Burkholderiales</taxon>
        <taxon>Oxalobacteraceae</taxon>
        <taxon>Undibacterium</taxon>
    </lineage>
</organism>
<evidence type="ECO:0000256" key="2">
    <source>
        <dbReference type="ARBA" id="ARBA00022475"/>
    </source>
</evidence>
<dbReference type="OrthoDB" id="45037at2"/>
<evidence type="ECO:0000256" key="6">
    <source>
        <dbReference type="SAM" id="Phobius"/>
    </source>
</evidence>
<keyword evidence="4 6" id="KW-1133">Transmembrane helix</keyword>
<feature type="transmembrane region" description="Helical" evidence="6">
    <location>
        <begin position="88"/>
        <end position="104"/>
    </location>
</feature>
<evidence type="ECO:0000256" key="3">
    <source>
        <dbReference type="ARBA" id="ARBA00022692"/>
    </source>
</evidence>
<keyword evidence="8" id="KW-1185">Reference proteome</keyword>
<dbReference type="Proteomes" id="UP000275663">
    <property type="component" value="Chromosome"/>
</dbReference>
<dbReference type="PANTHER" id="PTHR47089:SF1">
    <property type="entry name" value="GUANOSINE ABC TRANSPORTER PERMEASE PROTEIN NUPP"/>
    <property type="match status" value="1"/>
</dbReference>
<feature type="transmembrane region" description="Helical" evidence="6">
    <location>
        <begin position="298"/>
        <end position="317"/>
    </location>
</feature>
<feature type="transmembrane region" description="Helical" evidence="6">
    <location>
        <begin position="55"/>
        <end position="76"/>
    </location>
</feature>
<feature type="transmembrane region" description="Helical" evidence="6">
    <location>
        <begin position="200"/>
        <end position="219"/>
    </location>
</feature>
<dbReference type="GO" id="GO:0005886">
    <property type="term" value="C:plasma membrane"/>
    <property type="evidence" value="ECO:0007669"/>
    <property type="project" value="UniProtKB-SubCell"/>
</dbReference>
<feature type="transmembrane region" description="Helical" evidence="6">
    <location>
        <begin position="110"/>
        <end position="131"/>
    </location>
</feature>
<dbReference type="AlphaFoldDB" id="A0A3Q9BRV3"/>
<evidence type="ECO:0000256" key="5">
    <source>
        <dbReference type="ARBA" id="ARBA00023136"/>
    </source>
</evidence>
<feature type="transmembrane region" description="Helical" evidence="6">
    <location>
        <begin position="273"/>
        <end position="291"/>
    </location>
</feature>
<evidence type="ECO:0000313" key="8">
    <source>
        <dbReference type="Proteomes" id="UP000275663"/>
    </source>
</evidence>
<sequence>MNNSDLPRWATALLLPLLNLLSALLVAALVIYLLGENPLESLSILINAAVLNPEGLGYTLFYASTFIFTGLSVSVAMQAGLFNIGSEGQMYLGGLGITLVVLALDASLPSWILIPLALVASAVFGAAWAYLPGYLQAKRGSHVVVTTIMFNFIAASLMNFIIVAYLIPAGQQNTASRIFADSSWLPKLNAVFPILGETPLNISFVLALLALVIYGIAVWRSAWGYQLRATGLNQHAAHYAGISITKTIVVAMLISGALAGLGAVNSLMGSTHYLNLNFPAGAGFIGIAIALMGRQHPIGILLSSILFGALIQGGFDLSLEKPNIPPETFIFIQGLIILFCGSMENLYAPALSACFKAKSTFTTRKSDV</sequence>
<evidence type="ECO:0000256" key="4">
    <source>
        <dbReference type="ARBA" id="ARBA00022989"/>
    </source>
</evidence>
<dbReference type="GO" id="GO:0022857">
    <property type="term" value="F:transmembrane transporter activity"/>
    <property type="evidence" value="ECO:0007669"/>
    <property type="project" value="InterPro"/>
</dbReference>
<keyword evidence="3 6" id="KW-0812">Transmembrane</keyword>
<protein>
    <submittedName>
        <fullName evidence="7">ABC transporter permease</fullName>
    </submittedName>
</protein>
<dbReference type="Pfam" id="PF02653">
    <property type="entry name" value="BPD_transp_2"/>
    <property type="match status" value="1"/>
</dbReference>
<dbReference type="InterPro" id="IPR001851">
    <property type="entry name" value="ABC_transp_permease"/>
</dbReference>
<comment type="subcellular location">
    <subcellularLocation>
        <location evidence="1">Cell membrane</location>
        <topology evidence="1">Multi-pass membrane protein</topology>
    </subcellularLocation>
</comment>
<dbReference type="EMBL" id="CP034464">
    <property type="protein sequence ID" value="AZP13103.1"/>
    <property type="molecule type" value="Genomic_DNA"/>
</dbReference>
<accession>A0A3Q9BRV3</accession>
<keyword evidence="5 6" id="KW-0472">Membrane</keyword>
<dbReference type="PANTHER" id="PTHR47089">
    <property type="entry name" value="ABC TRANSPORTER, PERMEASE PROTEIN"/>
    <property type="match status" value="1"/>
</dbReference>
<gene>
    <name evidence="7" type="ORF">EJN92_14510</name>
</gene>
<name>A0A3Q9BRV3_9BURK</name>
<dbReference type="KEGG" id="upv:EJN92_14510"/>
<feature type="transmembrane region" description="Helical" evidence="6">
    <location>
        <begin position="239"/>
        <end position="261"/>
    </location>
</feature>
<feature type="transmembrane region" description="Helical" evidence="6">
    <location>
        <begin position="12"/>
        <end position="35"/>
    </location>
</feature>
<dbReference type="CDD" id="cd06580">
    <property type="entry name" value="TM_PBP1_transp_TpRbsC_like"/>
    <property type="match status" value="1"/>
</dbReference>
<feature type="transmembrane region" description="Helical" evidence="6">
    <location>
        <begin position="329"/>
        <end position="348"/>
    </location>
</feature>
<evidence type="ECO:0000256" key="1">
    <source>
        <dbReference type="ARBA" id="ARBA00004651"/>
    </source>
</evidence>
<keyword evidence="2" id="KW-1003">Cell membrane</keyword>
<evidence type="ECO:0000313" key="7">
    <source>
        <dbReference type="EMBL" id="AZP13103.1"/>
    </source>
</evidence>
<reference evidence="7 8" key="1">
    <citation type="journal article" date="2011" name="Int. J. Syst. Evol. Microbiol.">
        <title>Description of Undibacterium oligocarboniphilum sp. nov., isolated from purified water, and Undibacterium pigrum strain CCUG 49012 as the type strain of Undibacterium parvum sp. nov., and emended descriptions of the genus Undibacterium and the species Undibacterium pigrum.</title>
        <authorList>
            <person name="Eder W."/>
            <person name="Wanner G."/>
            <person name="Ludwig W."/>
            <person name="Busse H.J."/>
            <person name="Ziemke-Kageler F."/>
            <person name="Lang E."/>
        </authorList>
    </citation>
    <scope>NUCLEOTIDE SEQUENCE [LARGE SCALE GENOMIC DNA]</scope>
    <source>
        <strain evidence="7 8">DSM 23061</strain>
    </source>
</reference>
<feature type="transmembrane region" description="Helical" evidence="6">
    <location>
        <begin position="143"/>
        <end position="167"/>
    </location>
</feature>